<dbReference type="EMBL" id="JAGYPM010000007">
    <property type="protein sequence ID" value="MBS4192945.1"/>
    <property type="molecule type" value="Genomic_DNA"/>
</dbReference>
<evidence type="ECO:0000313" key="2">
    <source>
        <dbReference type="EMBL" id="MBS4192945.1"/>
    </source>
</evidence>
<dbReference type="Pfam" id="PF25137">
    <property type="entry name" value="ADH_Fe_C"/>
    <property type="match status" value="1"/>
</dbReference>
<proteinExistence type="predicted"/>
<evidence type="ECO:0000259" key="1">
    <source>
        <dbReference type="Pfam" id="PF25137"/>
    </source>
</evidence>
<keyword evidence="3" id="KW-1185">Reference proteome</keyword>
<dbReference type="RefSeq" id="WP_213104390.1">
    <property type="nucleotide sequence ID" value="NZ_JAGYPM010000007.1"/>
</dbReference>
<evidence type="ECO:0000313" key="3">
    <source>
        <dbReference type="Proteomes" id="UP000681027"/>
    </source>
</evidence>
<feature type="domain" description="Fe-containing alcohol dehydrogenase-like C-terminal" evidence="1">
    <location>
        <begin position="4"/>
        <end position="70"/>
    </location>
</feature>
<dbReference type="SUPFAM" id="SSF56796">
    <property type="entry name" value="Dehydroquinate synthase-like"/>
    <property type="match status" value="1"/>
</dbReference>
<dbReference type="Gene3D" id="1.20.1090.10">
    <property type="entry name" value="Dehydroquinate synthase-like - alpha domain"/>
    <property type="match status" value="1"/>
</dbReference>
<organism evidence="2 3">
    <name type="scientific">Cytobacillus citreus</name>
    <dbReference type="NCBI Taxonomy" id="2833586"/>
    <lineage>
        <taxon>Bacteria</taxon>
        <taxon>Bacillati</taxon>
        <taxon>Bacillota</taxon>
        <taxon>Bacilli</taxon>
        <taxon>Bacillales</taxon>
        <taxon>Bacillaceae</taxon>
        <taxon>Cytobacillus</taxon>
    </lineage>
</organism>
<gene>
    <name evidence="2" type="ORF">KHA94_22785</name>
</gene>
<protein>
    <recommendedName>
        <fullName evidence="1">Fe-containing alcohol dehydrogenase-like C-terminal domain-containing protein</fullName>
    </recommendedName>
</protein>
<reference evidence="2 3" key="1">
    <citation type="submission" date="2021-05" db="EMBL/GenBank/DDBJ databases">
        <title>Novel Bacillus species.</title>
        <authorList>
            <person name="Liu G."/>
        </authorList>
    </citation>
    <scope>NUCLEOTIDE SEQUENCE [LARGE SCALE GENOMIC DNA]</scope>
    <source>
        <strain evidence="2 3">FJAT-49705</strain>
    </source>
</reference>
<comment type="caution">
    <text evidence="2">The sequence shown here is derived from an EMBL/GenBank/DDBJ whole genome shotgun (WGS) entry which is preliminary data.</text>
</comment>
<name>A0ABS5NYN6_9BACI</name>
<sequence length="74" mass="8472">MAHGESEQQKAAHFIEAIKKLNESMEIPKKVSGIKDKDIPLMIERALKEANPLFPVPKILGREDMKKLYEVIKE</sequence>
<accession>A0ABS5NYN6</accession>
<dbReference type="InterPro" id="IPR056798">
    <property type="entry name" value="ADH_Fe_C"/>
</dbReference>
<dbReference type="Proteomes" id="UP000681027">
    <property type="component" value="Unassembled WGS sequence"/>
</dbReference>